<evidence type="ECO:0000313" key="10">
    <source>
        <dbReference type="Proteomes" id="UP000192775"/>
    </source>
</evidence>
<dbReference type="STRING" id="1619308.B5808_10935"/>
<name>A0A1X9LSM6_9MICO</name>
<evidence type="ECO:0000256" key="7">
    <source>
        <dbReference type="ARBA" id="ARBA00023136"/>
    </source>
</evidence>
<dbReference type="KEGG" id="cphy:B5808_10935"/>
<sequence length="328" mass="32727">MRQLAVCAVLVGLLLVTAFLALILGASGVPVSDVVATLVGQGSSEFVVWSLRLPRWVMGALVGAELALAGAVFQTLLRNPLASPDIIGVTGGAALSAAFSTLILGASGIAVAGWAFGGALLAAAVIALLSGTGGVSGFRFVIIGISVAFVASGLLGYLIARADVRRAQEAFAWLAGSVQGATWPEIAIVAGVGAALMLALRVLHRPLSALALGDDVAAQLGVHVARDRLVLLGLAVCLAAIGCAFTGVIGFVAFASAPIARRLVGEGSLALVAAPLTGAVIVTASDLIAQHLFAGFTVSVPVGVITSLLAAPYMLWLLAGLGRRGLGG</sequence>
<gene>
    <name evidence="9" type="ORF">B5808_10935</name>
</gene>
<feature type="transmembrane region" description="Helical" evidence="8">
    <location>
        <begin position="229"/>
        <end position="257"/>
    </location>
</feature>
<dbReference type="Gene3D" id="1.10.3470.10">
    <property type="entry name" value="ABC transporter involved in vitamin B12 uptake, BtuC"/>
    <property type="match status" value="1"/>
</dbReference>
<dbReference type="GO" id="GO:0022857">
    <property type="term" value="F:transmembrane transporter activity"/>
    <property type="evidence" value="ECO:0007669"/>
    <property type="project" value="InterPro"/>
</dbReference>
<dbReference type="Proteomes" id="UP000192775">
    <property type="component" value="Chromosome"/>
</dbReference>
<dbReference type="EMBL" id="CP020715">
    <property type="protein sequence ID" value="ARJ07328.1"/>
    <property type="molecule type" value="Genomic_DNA"/>
</dbReference>
<dbReference type="GO" id="GO:0005886">
    <property type="term" value="C:plasma membrane"/>
    <property type="evidence" value="ECO:0007669"/>
    <property type="project" value="UniProtKB-SubCell"/>
</dbReference>
<dbReference type="PANTHER" id="PTHR30472">
    <property type="entry name" value="FERRIC ENTEROBACTIN TRANSPORT SYSTEM PERMEASE PROTEIN"/>
    <property type="match status" value="1"/>
</dbReference>
<feature type="transmembrane region" description="Helical" evidence="8">
    <location>
        <begin position="141"/>
        <end position="160"/>
    </location>
</feature>
<keyword evidence="7 8" id="KW-0472">Membrane</keyword>
<keyword evidence="4" id="KW-1003">Cell membrane</keyword>
<comment type="subcellular location">
    <subcellularLocation>
        <location evidence="1">Cell membrane</location>
        <topology evidence="1">Multi-pass membrane protein</topology>
    </subcellularLocation>
</comment>
<dbReference type="CDD" id="cd06550">
    <property type="entry name" value="TM_ABC_iron-siderophores_like"/>
    <property type="match status" value="1"/>
</dbReference>
<dbReference type="InterPro" id="IPR037294">
    <property type="entry name" value="ABC_BtuC-like"/>
</dbReference>
<proteinExistence type="inferred from homology"/>
<feature type="transmembrane region" description="Helical" evidence="8">
    <location>
        <begin position="269"/>
        <end position="289"/>
    </location>
</feature>
<keyword evidence="5 8" id="KW-0812">Transmembrane</keyword>
<feature type="transmembrane region" description="Helical" evidence="8">
    <location>
        <begin position="296"/>
        <end position="319"/>
    </location>
</feature>
<keyword evidence="6 8" id="KW-1133">Transmembrane helix</keyword>
<dbReference type="InterPro" id="IPR000522">
    <property type="entry name" value="ABC_transptr_permease_BtuC"/>
</dbReference>
<evidence type="ECO:0008006" key="11">
    <source>
        <dbReference type="Google" id="ProtNLM"/>
    </source>
</evidence>
<dbReference type="GO" id="GO:0033214">
    <property type="term" value="P:siderophore-iron import into cell"/>
    <property type="evidence" value="ECO:0007669"/>
    <property type="project" value="TreeGrafter"/>
</dbReference>
<feature type="transmembrane region" description="Helical" evidence="8">
    <location>
        <begin position="56"/>
        <end position="77"/>
    </location>
</feature>
<reference evidence="9 10" key="1">
    <citation type="submission" date="2017-04" db="EMBL/GenBank/DDBJ databases">
        <authorList>
            <person name="Afonso C.L."/>
            <person name="Miller P.J."/>
            <person name="Scott M.A."/>
            <person name="Spackman E."/>
            <person name="Goraichik I."/>
            <person name="Dimitrov K.M."/>
            <person name="Suarez D.L."/>
            <person name="Swayne D.E."/>
        </authorList>
    </citation>
    <scope>NUCLEOTIDE SEQUENCE [LARGE SCALE GENOMIC DNA]</scope>
    <source>
        <strain evidence="10">XA(T)</strain>
    </source>
</reference>
<evidence type="ECO:0000256" key="5">
    <source>
        <dbReference type="ARBA" id="ARBA00022692"/>
    </source>
</evidence>
<protein>
    <recommendedName>
        <fullName evidence="11">Iron ABC transporter permease</fullName>
    </recommendedName>
</protein>
<organism evidence="9 10">
    <name type="scientific">Cnuibacter physcomitrellae</name>
    <dbReference type="NCBI Taxonomy" id="1619308"/>
    <lineage>
        <taxon>Bacteria</taxon>
        <taxon>Bacillati</taxon>
        <taxon>Actinomycetota</taxon>
        <taxon>Actinomycetes</taxon>
        <taxon>Micrococcales</taxon>
        <taxon>Microbacteriaceae</taxon>
        <taxon>Cnuibacter</taxon>
    </lineage>
</organism>
<evidence type="ECO:0000256" key="3">
    <source>
        <dbReference type="ARBA" id="ARBA00022448"/>
    </source>
</evidence>
<dbReference type="Pfam" id="PF01032">
    <property type="entry name" value="FecCD"/>
    <property type="match status" value="1"/>
</dbReference>
<dbReference type="AlphaFoldDB" id="A0A1X9LSM6"/>
<feature type="transmembrane region" description="Helical" evidence="8">
    <location>
        <begin position="86"/>
        <end position="105"/>
    </location>
</feature>
<evidence type="ECO:0000256" key="6">
    <source>
        <dbReference type="ARBA" id="ARBA00022989"/>
    </source>
</evidence>
<evidence type="ECO:0000256" key="4">
    <source>
        <dbReference type="ARBA" id="ARBA00022475"/>
    </source>
</evidence>
<dbReference type="PANTHER" id="PTHR30472:SF24">
    <property type="entry name" value="FERRIC ENTEROBACTIN TRANSPORT SYSTEM PERMEASE PROTEIN FEPG"/>
    <property type="match status" value="1"/>
</dbReference>
<keyword evidence="10" id="KW-1185">Reference proteome</keyword>
<accession>A0A1X9LSM6</accession>
<keyword evidence="3" id="KW-0813">Transport</keyword>
<feature type="transmembrane region" description="Helical" evidence="8">
    <location>
        <begin position="180"/>
        <end position="200"/>
    </location>
</feature>
<comment type="similarity">
    <text evidence="2">Belongs to the binding-protein-dependent transport system permease family. FecCD subfamily.</text>
</comment>
<dbReference type="SUPFAM" id="SSF81345">
    <property type="entry name" value="ABC transporter involved in vitamin B12 uptake, BtuC"/>
    <property type="match status" value="1"/>
</dbReference>
<evidence type="ECO:0000313" key="9">
    <source>
        <dbReference type="EMBL" id="ARJ07328.1"/>
    </source>
</evidence>
<evidence type="ECO:0000256" key="8">
    <source>
        <dbReference type="SAM" id="Phobius"/>
    </source>
</evidence>
<evidence type="ECO:0000256" key="1">
    <source>
        <dbReference type="ARBA" id="ARBA00004651"/>
    </source>
</evidence>
<feature type="transmembrane region" description="Helical" evidence="8">
    <location>
        <begin position="111"/>
        <end position="129"/>
    </location>
</feature>
<evidence type="ECO:0000256" key="2">
    <source>
        <dbReference type="ARBA" id="ARBA00007935"/>
    </source>
</evidence>